<feature type="compositionally biased region" description="Basic and acidic residues" evidence="1">
    <location>
        <begin position="90"/>
        <end position="104"/>
    </location>
</feature>
<feature type="region of interest" description="Disordered" evidence="1">
    <location>
        <begin position="71"/>
        <end position="113"/>
    </location>
</feature>
<reference evidence="2" key="1">
    <citation type="submission" date="2013-07" db="EMBL/GenBank/DDBJ databases">
        <title>The genome of Eucalyptus grandis.</title>
        <authorList>
            <person name="Schmutz J."/>
            <person name="Hayes R."/>
            <person name="Myburg A."/>
            <person name="Tuskan G."/>
            <person name="Grattapaglia D."/>
            <person name="Rokhsar D.S."/>
        </authorList>
    </citation>
    <scope>NUCLEOTIDE SEQUENCE</scope>
    <source>
        <tissue evidence="2">Leaf extractions</tissue>
    </source>
</reference>
<dbReference type="InParanoid" id="A0A059BLS2"/>
<name>A0A059BLS2_EUCGR</name>
<gene>
    <name evidence="2" type="ORF">EUGRSUZ_F00809</name>
</gene>
<organism evidence="2">
    <name type="scientific">Eucalyptus grandis</name>
    <name type="common">Flooded gum</name>
    <dbReference type="NCBI Taxonomy" id="71139"/>
    <lineage>
        <taxon>Eukaryota</taxon>
        <taxon>Viridiplantae</taxon>
        <taxon>Streptophyta</taxon>
        <taxon>Embryophyta</taxon>
        <taxon>Tracheophyta</taxon>
        <taxon>Spermatophyta</taxon>
        <taxon>Magnoliopsida</taxon>
        <taxon>eudicotyledons</taxon>
        <taxon>Gunneridae</taxon>
        <taxon>Pentapetalae</taxon>
        <taxon>rosids</taxon>
        <taxon>malvids</taxon>
        <taxon>Myrtales</taxon>
        <taxon>Myrtaceae</taxon>
        <taxon>Myrtoideae</taxon>
        <taxon>Eucalypteae</taxon>
        <taxon>Eucalyptus</taxon>
    </lineage>
</organism>
<dbReference type="AlphaFoldDB" id="A0A059BLS2"/>
<evidence type="ECO:0000313" key="2">
    <source>
        <dbReference type="EMBL" id="KCW67043.1"/>
    </source>
</evidence>
<proteinExistence type="predicted"/>
<dbReference type="EMBL" id="KK198758">
    <property type="protein sequence ID" value="KCW67043.1"/>
    <property type="molecule type" value="Genomic_DNA"/>
</dbReference>
<sequence>MAKLYIIPIQPWQRNGFLTIKTASLWQRTKTYEANNRSPYGDPNLSSYYYFKNRVLSQQARSRAYVHQNQFLTGTKNQEARTRAKHPTKDKRSNVDQHSGDRKTVKPKATTSDDPYFSTTSTYAILH</sequence>
<dbReference type="Gramene" id="KCW67043">
    <property type="protein sequence ID" value="KCW67043"/>
    <property type="gene ID" value="EUGRSUZ_F00809"/>
</dbReference>
<evidence type="ECO:0000256" key="1">
    <source>
        <dbReference type="SAM" id="MobiDB-lite"/>
    </source>
</evidence>
<protein>
    <submittedName>
        <fullName evidence="2">Uncharacterized protein</fullName>
    </submittedName>
</protein>
<accession>A0A059BLS2</accession>